<gene>
    <name evidence="1" type="ORF">J2I46_01735</name>
</gene>
<comment type="caution">
    <text evidence="1">The sequence shown here is derived from an EMBL/GenBank/DDBJ whole genome shotgun (WGS) entry which is preliminary data.</text>
</comment>
<dbReference type="Proteomes" id="UP000664628">
    <property type="component" value="Unassembled WGS sequence"/>
</dbReference>
<reference evidence="1 2" key="1">
    <citation type="submission" date="2021-03" db="EMBL/GenBank/DDBJ databases">
        <title>Fibrella sp. HMF5405 genome sequencing and assembly.</title>
        <authorList>
            <person name="Kang H."/>
            <person name="Kim H."/>
            <person name="Bae S."/>
            <person name="Joh K."/>
        </authorList>
    </citation>
    <scope>NUCLEOTIDE SEQUENCE [LARGE SCALE GENOMIC DNA]</scope>
    <source>
        <strain evidence="1 2">HMF5405</strain>
    </source>
</reference>
<sequence length="145" mass="15750">MALSRRFNDSFIKEAFAQEVRRVHAVILRMLSYVGELCVNEARSLNTYQDQTGNLRASVGYLILYNGVVLKSDFGEGVGGSTGERVARDVAGQYPSGWVLIVVAGMAYAADVESRGLDVLTSAEQLAKQIVPGLIADLRKQLAAR</sequence>
<evidence type="ECO:0000313" key="1">
    <source>
        <dbReference type="EMBL" id="MBO0947284.1"/>
    </source>
</evidence>
<evidence type="ECO:0000313" key="2">
    <source>
        <dbReference type="Proteomes" id="UP000664628"/>
    </source>
</evidence>
<accession>A0ABS3JBB9</accession>
<keyword evidence="2" id="KW-1185">Reference proteome</keyword>
<protein>
    <submittedName>
        <fullName evidence="1">Uncharacterized protein</fullName>
    </submittedName>
</protein>
<name>A0ABS3JBB9_9BACT</name>
<proteinExistence type="predicted"/>
<dbReference type="EMBL" id="JAFMYW010000001">
    <property type="protein sequence ID" value="MBO0947284.1"/>
    <property type="molecule type" value="Genomic_DNA"/>
</dbReference>
<dbReference type="RefSeq" id="WP_207327200.1">
    <property type="nucleotide sequence ID" value="NZ_JAFMYW010000001.1"/>
</dbReference>
<organism evidence="1 2">
    <name type="scientific">Fibrella forsythiae</name>
    <dbReference type="NCBI Taxonomy" id="2817061"/>
    <lineage>
        <taxon>Bacteria</taxon>
        <taxon>Pseudomonadati</taxon>
        <taxon>Bacteroidota</taxon>
        <taxon>Cytophagia</taxon>
        <taxon>Cytophagales</taxon>
        <taxon>Spirosomataceae</taxon>
        <taxon>Fibrella</taxon>
    </lineage>
</organism>